<dbReference type="Pfam" id="PF05228">
    <property type="entry name" value="CHASE4"/>
    <property type="match status" value="1"/>
</dbReference>
<keyword evidence="4" id="KW-1133">Transmembrane helix</keyword>
<proteinExistence type="predicted"/>
<reference evidence="6 7" key="1">
    <citation type="submission" date="2018-03" db="EMBL/GenBank/DDBJ databases">
        <title>Whole genome sequencing of Histamine producing bacteria.</title>
        <authorList>
            <person name="Butler K."/>
        </authorList>
    </citation>
    <scope>NUCLEOTIDE SEQUENCE [LARGE SCALE GENOMIC DNA]</scope>
    <source>
        <strain evidence="6 7">DSM 16190</strain>
    </source>
</reference>
<dbReference type="GO" id="GO:1902201">
    <property type="term" value="P:negative regulation of bacterial-type flagellum-dependent cell motility"/>
    <property type="evidence" value="ECO:0007669"/>
    <property type="project" value="TreeGrafter"/>
</dbReference>
<dbReference type="InterPro" id="IPR000160">
    <property type="entry name" value="GGDEF_dom"/>
</dbReference>
<dbReference type="EMBL" id="PYMC01000003">
    <property type="protein sequence ID" value="PSW06191.1"/>
    <property type="molecule type" value="Genomic_DNA"/>
</dbReference>
<evidence type="ECO:0000256" key="3">
    <source>
        <dbReference type="ARBA" id="ARBA00034247"/>
    </source>
</evidence>
<dbReference type="OrthoDB" id="9812260at2"/>
<dbReference type="AlphaFoldDB" id="A0A2T3N1P2"/>
<dbReference type="PROSITE" id="PS50887">
    <property type="entry name" value="GGDEF"/>
    <property type="match status" value="1"/>
</dbReference>
<evidence type="ECO:0000313" key="7">
    <source>
        <dbReference type="Proteomes" id="UP000240904"/>
    </source>
</evidence>
<comment type="caution">
    <text evidence="6">The sequence shown here is derived from an EMBL/GenBank/DDBJ whole genome shotgun (WGS) entry which is preliminary data.</text>
</comment>
<evidence type="ECO:0000259" key="5">
    <source>
        <dbReference type="PROSITE" id="PS50887"/>
    </source>
</evidence>
<dbReference type="GO" id="GO:0043709">
    <property type="term" value="P:cell adhesion involved in single-species biofilm formation"/>
    <property type="evidence" value="ECO:0007669"/>
    <property type="project" value="TreeGrafter"/>
</dbReference>
<gene>
    <name evidence="6" type="ORF">C9I89_06700</name>
</gene>
<dbReference type="CDD" id="cd01949">
    <property type="entry name" value="GGDEF"/>
    <property type="match status" value="1"/>
</dbReference>
<dbReference type="Pfam" id="PF00990">
    <property type="entry name" value="GGDEF"/>
    <property type="match status" value="1"/>
</dbReference>
<name>A0A2T3N1P2_9GAMM</name>
<dbReference type="FunFam" id="3.30.70.270:FF:000001">
    <property type="entry name" value="Diguanylate cyclase domain protein"/>
    <property type="match status" value="1"/>
</dbReference>
<evidence type="ECO:0000313" key="6">
    <source>
        <dbReference type="EMBL" id="PSW06191.1"/>
    </source>
</evidence>
<feature type="transmembrane region" description="Helical" evidence="4">
    <location>
        <begin position="274"/>
        <end position="294"/>
    </location>
</feature>
<dbReference type="InterPro" id="IPR050469">
    <property type="entry name" value="Diguanylate_Cyclase"/>
</dbReference>
<evidence type="ECO:0000256" key="2">
    <source>
        <dbReference type="ARBA" id="ARBA00012528"/>
    </source>
</evidence>
<dbReference type="InterPro" id="IPR029787">
    <property type="entry name" value="Nucleotide_cyclase"/>
</dbReference>
<dbReference type="InterPro" id="IPR007892">
    <property type="entry name" value="CHASE4"/>
</dbReference>
<protein>
    <recommendedName>
        <fullName evidence="2">diguanylate cyclase</fullName>
        <ecNumber evidence="2">2.7.7.65</ecNumber>
    </recommendedName>
</protein>
<feature type="transmembrane region" description="Helical" evidence="4">
    <location>
        <begin position="12"/>
        <end position="40"/>
    </location>
</feature>
<feature type="domain" description="GGDEF" evidence="5">
    <location>
        <begin position="396"/>
        <end position="535"/>
    </location>
</feature>
<dbReference type="SMART" id="SM00267">
    <property type="entry name" value="GGDEF"/>
    <property type="match status" value="1"/>
</dbReference>
<dbReference type="GO" id="GO:0005886">
    <property type="term" value="C:plasma membrane"/>
    <property type="evidence" value="ECO:0007669"/>
    <property type="project" value="TreeGrafter"/>
</dbReference>
<dbReference type="RefSeq" id="WP_107282571.1">
    <property type="nucleotide sequence ID" value="NZ_PYMC01000003.1"/>
</dbReference>
<dbReference type="Gene3D" id="6.10.340.10">
    <property type="match status" value="1"/>
</dbReference>
<evidence type="ECO:0000256" key="4">
    <source>
        <dbReference type="SAM" id="Phobius"/>
    </source>
</evidence>
<dbReference type="GO" id="GO:0052621">
    <property type="term" value="F:diguanylate cyclase activity"/>
    <property type="evidence" value="ECO:0007669"/>
    <property type="project" value="UniProtKB-EC"/>
</dbReference>
<organism evidence="6 7">
    <name type="scientific">Photobacterium lipolyticum</name>
    <dbReference type="NCBI Taxonomy" id="266810"/>
    <lineage>
        <taxon>Bacteria</taxon>
        <taxon>Pseudomonadati</taxon>
        <taxon>Pseudomonadota</taxon>
        <taxon>Gammaproteobacteria</taxon>
        <taxon>Vibrionales</taxon>
        <taxon>Vibrionaceae</taxon>
        <taxon>Photobacterium</taxon>
    </lineage>
</organism>
<dbReference type="Proteomes" id="UP000240904">
    <property type="component" value="Unassembled WGS sequence"/>
</dbReference>
<keyword evidence="7" id="KW-1185">Reference proteome</keyword>
<keyword evidence="4" id="KW-0812">Transmembrane</keyword>
<dbReference type="NCBIfam" id="TIGR00254">
    <property type="entry name" value="GGDEF"/>
    <property type="match status" value="1"/>
</dbReference>
<dbReference type="InterPro" id="IPR043128">
    <property type="entry name" value="Rev_trsase/Diguanyl_cyclase"/>
</dbReference>
<dbReference type="SUPFAM" id="SSF55073">
    <property type="entry name" value="Nucleotide cyclase"/>
    <property type="match status" value="1"/>
</dbReference>
<dbReference type="PANTHER" id="PTHR45138:SF9">
    <property type="entry name" value="DIGUANYLATE CYCLASE DGCM-RELATED"/>
    <property type="match status" value="1"/>
</dbReference>
<accession>A0A2T3N1P2</accession>
<evidence type="ECO:0000256" key="1">
    <source>
        <dbReference type="ARBA" id="ARBA00001946"/>
    </source>
</evidence>
<comment type="cofactor">
    <cofactor evidence="1">
        <name>Mg(2+)</name>
        <dbReference type="ChEBI" id="CHEBI:18420"/>
    </cofactor>
</comment>
<dbReference type="EC" id="2.7.7.65" evidence="2"/>
<dbReference type="PANTHER" id="PTHR45138">
    <property type="entry name" value="REGULATORY COMPONENTS OF SENSORY TRANSDUCTION SYSTEM"/>
    <property type="match status" value="1"/>
</dbReference>
<comment type="catalytic activity">
    <reaction evidence="3">
        <text>2 GTP = 3',3'-c-di-GMP + 2 diphosphate</text>
        <dbReference type="Rhea" id="RHEA:24898"/>
        <dbReference type="ChEBI" id="CHEBI:33019"/>
        <dbReference type="ChEBI" id="CHEBI:37565"/>
        <dbReference type="ChEBI" id="CHEBI:58805"/>
        <dbReference type="EC" id="2.7.7.65"/>
    </reaction>
</comment>
<sequence length="568" mass="64420">MVKQHSSIKHKIAFSFFLVSALLTAMILFVVVIVFLPSIWSVEEKAIESDLHHAINTLNREFIRLGHYANDWAYWDDTYRYLAAESPNYEQSNLSDDTFRIANVSFINITTSDGEIVWGRYFKPDCVDTGYPGAPTVDGVWPERFMTALSQSSEGVDGYLSTHLGNLFIVARPVLTSHKKGPSRGWFITGLWLNYKFTQEVSNQMQQPILFAPADLNEVEVFRKPLTNSTDFYIKRLSLTEIRARALIRDYKGDADFTLTIDKQRIGFIESLKAMIAALLGLTIAGIFCSWFAYRRVKQVVLDPLSELAKSMDQLGNQKTPVPLPTINNGDEITLLYRKYWQMAKRLIKTQQALKDHSACLEEEALTDPLTKLHNRRYLERLMVRVSGNVLHDPSHKKLLLVIDVDHFKKLNDNYGHATGDMVLIQLANILNSIFRENDHVVRMGGEEFLVVATSQGEDFSQKLAERVRSCIETFRFGSDLEKSLPVTVSIGFASFPICEPPMLGENWQTALELADYGLYKAKVAGRNSWCGYYAEPSISETQVAMIPDKVDTLVESKVLRQVVFAAK</sequence>
<dbReference type="SUPFAM" id="SSF158472">
    <property type="entry name" value="HAMP domain-like"/>
    <property type="match status" value="1"/>
</dbReference>
<dbReference type="Gene3D" id="3.30.70.270">
    <property type="match status" value="1"/>
</dbReference>
<keyword evidence="4" id="KW-0472">Membrane</keyword>